<dbReference type="AlphaFoldDB" id="A0A7W7RKT8"/>
<evidence type="ECO:0000313" key="2">
    <source>
        <dbReference type="EMBL" id="MBB4933356.1"/>
    </source>
</evidence>
<dbReference type="RefSeq" id="WP_184580979.1">
    <property type="nucleotide sequence ID" value="NZ_JACHJT010000001.1"/>
</dbReference>
<comment type="caution">
    <text evidence="2">The sequence shown here is derived from an EMBL/GenBank/DDBJ whole genome shotgun (WGS) entry which is preliminary data.</text>
</comment>
<name>A0A7W7RKT8_9ACTN</name>
<sequence>MGHLGGGIPRHGEGAVGIAEDQAAREDVGRRIRAPTSVPPPGAWATIIWIGRSG</sequence>
<proteinExistence type="predicted"/>
<organism evidence="2 3">
    <name type="scientific">Lipingzhangella halophila</name>
    <dbReference type="NCBI Taxonomy" id="1783352"/>
    <lineage>
        <taxon>Bacteria</taxon>
        <taxon>Bacillati</taxon>
        <taxon>Actinomycetota</taxon>
        <taxon>Actinomycetes</taxon>
        <taxon>Streptosporangiales</taxon>
        <taxon>Nocardiopsidaceae</taxon>
        <taxon>Lipingzhangella</taxon>
    </lineage>
</organism>
<reference evidence="2 3" key="1">
    <citation type="submission" date="2020-08" db="EMBL/GenBank/DDBJ databases">
        <title>Sequencing the genomes of 1000 actinobacteria strains.</title>
        <authorList>
            <person name="Klenk H.-P."/>
        </authorList>
    </citation>
    <scope>NUCLEOTIDE SEQUENCE [LARGE SCALE GENOMIC DNA]</scope>
    <source>
        <strain evidence="2 3">DSM 102030</strain>
    </source>
</reference>
<gene>
    <name evidence="2" type="ORF">F4561_004176</name>
</gene>
<feature type="region of interest" description="Disordered" evidence="1">
    <location>
        <begin position="1"/>
        <end position="37"/>
    </location>
</feature>
<evidence type="ECO:0000313" key="3">
    <source>
        <dbReference type="Proteomes" id="UP000523007"/>
    </source>
</evidence>
<protein>
    <submittedName>
        <fullName evidence="2">Uncharacterized protein</fullName>
    </submittedName>
</protein>
<evidence type="ECO:0000256" key="1">
    <source>
        <dbReference type="SAM" id="MobiDB-lite"/>
    </source>
</evidence>
<keyword evidence="3" id="KW-1185">Reference proteome</keyword>
<dbReference type="Proteomes" id="UP000523007">
    <property type="component" value="Unassembled WGS sequence"/>
</dbReference>
<dbReference type="EMBL" id="JACHJT010000001">
    <property type="protein sequence ID" value="MBB4933356.1"/>
    <property type="molecule type" value="Genomic_DNA"/>
</dbReference>
<accession>A0A7W7RKT8</accession>